<keyword evidence="2" id="KW-1185">Reference proteome</keyword>
<gene>
    <name evidence="1" type="ORF">L9F63_009802</name>
</gene>
<organism evidence="1 2">
    <name type="scientific">Diploptera punctata</name>
    <name type="common">Pacific beetle cockroach</name>
    <dbReference type="NCBI Taxonomy" id="6984"/>
    <lineage>
        <taxon>Eukaryota</taxon>
        <taxon>Metazoa</taxon>
        <taxon>Ecdysozoa</taxon>
        <taxon>Arthropoda</taxon>
        <taxon>Hexapoda</taxon>
        <taxon>Insecta</taxon>
        <taxon>Pterygota</taxon>
        <taxon>Neoptera</taxon>
        <taxon>Polyneoptera</taxon>
        <taxon>Dictyoptera</taxon>
        <taxon>Blattodea</taxon>
        <taxon>Blaberoidea</taxon>
        <taxon>Blaberidae</taxon>
        <taxon>Diplopterinae</taxon>
        <taxon>Diploptera</taxon>
    </lineage>
</organism>
<proteinExistence type="predicted"/>
<evidence type="ECO:0000313" key="1">
    <source>
        <dbReference type="EMBL" id="KAJ9599902.1"/>
    </source>
</evidence>
<feature type="non-terminal residue" evidence="1">
    <location>
        <position position="1"/>
    </location>
</feature>
<dbReference type="Proteomes" id="UP001233999">
    <property type="component" value="Unassembled WGS sequence"/>
</dbReference>
<accession>A0AAD8AIZ6</accession>
<sequence length="95" mass="11095">FNFFTHSPTYIELPYRPHANTLVSTNISSNHCRRFRNIGKKLPRIFSDKTTSATTLYQIPLLRVYRKHDRSLQGQTSWIKQQVTSSAENAFYGLM</sequence>
<comment type="caution">
    <text evidence="1">The sequence shown here is derived from an EMBL/GenBank/DDBJ whole genome shotgun (WGS) entry which is preliminary data.</text>
</comment>
<evidence type="ECO:0000313" key="2">
    <source>
        <dbReference type="Proteomes" id="UP001233999"/>
    </source>
</evidence>
<name>A0AAD8AIZ6_DIPPU</name>
<reference evidence="1" key="1">
    <citation type="journal article" date="2023" name="IScience">
        <title>Live-bearing cockroach genome reveals convergent evolutionary mechanisms linked to viviparity in insects and beyond.</title>
        <authorList>
            <person name="Fouks B."/>
            <person name="Harrison M.C."/>
            <person name="Mikhailova A.A."/>
            <person name="Marchal E."/>
            <person name="English S."/>
            <person name="Carruthers M."/>
            <person name="Jennings E.C."/>
            <person name="Chiamaka E.L."/>
            <person name="Frigard R.A."/>
            <person name="Pippel M."/>
            <person name="Attardo G.M."/>
            <person name="Benoit J.B."/>
            <person name="Bornberg-Bauer E."/>
            <person name="Tobe S.S."/>
        </authorList>
    </citation>
    <scope>NUCLEOTIDE SEQUENCE</scope>
    <source>
        <strain evidence="1">Stay&amp;Tobe</strain>
    </source>
</reference>
<feature type="non-terminal residue" evidence="1">
    <location>
        <position position="95"/>
    </location>
</feature>
<dbReference type="EMBL" id="JASPKZ010000464">
    <property type="protein sequence ID" value="KAJ9599902.1"/>
    <property type="molecule type" value="Genomic_DNA"/>
</dbReference>
<reference evidence="1" key="2">
    <citation type="submission" date="2023-05" db="EMBL/GenBank/DDBJ databases">
        <authorList>
            <person name="Fouks B."/>
        </authorList>
    </citation>
    <scope>NUCLEOTIDE SEQUENCE</scope>
    <source>
        <strain evidence="1">Stay&amp;Tobe</strain>
        <tissue evidence="1">Testes</tissue>
    </source>
</reference>
<protein>
    <submittedName>
        <fullName evidence="1">Uncharacterized protein</fullName>
    </submittedName>
</protein>
<dbReference type="AlphaFoldDB" id="A0AAD8AIZ6"/>